<protein>
    <submittedName>
        <fullName evidence="1">Uncharacterized protein</fullName>
    </submittedName>
</protein>
<reference evidence="1 2" key="1">
    <citation type="journal article" date="2016" name="Mol. Biol. Evol.">
        <title>Comparative Genomics of Early-Diverging Mushroom-Forming Fungi Provides Insights into the Origins of Lignocellulose Decay Capabilities.</title>
        <authorList>
            <person name="Nagy L.G."/>
            <person name="Riley R."/>
            <person name="Tritt A."/>
            <person name="Adam C."/>
            <person name="Daum C."/>
            <person name="Floudas D."/>
            <person name="Sun H."/>
            <person name="Yadav J.S."/>
            <person name="Pangilinan J."/>
            <person name="Larsson K.H."/>
            <person name="Matsuura K."/>
            <person name="Barry K."/>
            <person name="Labutti K."/>
            <person name="Kuo R."/>
            <person name="Ohm R.A."/>
            <person name="Bhattacharya S.S."/>
            <person name="Shirouzu T."/>
            <person name="Yoshinaga Y."/>
            <person name="Martin F.M."/>
            <person name="Grigoriev I.V."/>
            <person name="Hibbett D.S."/>
        </authorList>
    </citation>
    <scope>NUCLEOTIDE SEQUENCE [LARGE SCALE GENOMIC DNA]</scope>
    <source>
        <strain evidence="1 2">HHB12029</strain>
    </source>
</reference>
<gene>
    <name evidence="1" type="ORF">EXIGLDRAFT_737237</name>
</gene>
<organism evidence="1 2">
    <name type="scientific">Exidia glandulosa HHB12029</name>
    <dbReference type="NCBI Taxonomy" id="1314781"/>
    <lineage>
        <taxon>Eukaryota</taxon>
        <taxon>Fungi</taxon>
        <taxon>Dikarya</taxon>
        <taxon>Basidiomycota</taxon>
        <taxon>Agaricomycotina</taxon>
        <taxon>Agaricomycetes</taxon>
        <taxon>Auriculariales</taxon>
        <taxon>Exidiaceae</taxon>
        <taxon>Exidia</taxon>
    </lineage>
</organism>
<proteinExistence type="predicted"/>
<evidence type="ECO:0000313" key="1">
    <source>
        <dbReference type="EMBL" id="KZV94227.1"/>
    </source>
</evidence>
<evidence type="ECO:0000313" key="2">
    <source>
        <dbReference type="Proteomes" id="UP000077266"/>
    </source>
</evidence>
<dbReference type="InParanoid" id="A0A165J2C8"/>
<dbReference type="Proteomes" id="UP000077266">
    <property type="component" value="Unassembled WGS sequence"/>
</dbReference>
<name>A0A165J2C8_EXIGL</name>
<keyword evidence="2" id="KW-1185">Reference proteome</keyword>
<dbReference type="EMBL" id="KV425976">
    <property type="protein sequence ID" value="KZV94227.1"/>
    <property type="molecule type" value="Genomic_DNA"/>
</dbReference>
<dbReference type="AlphaFoldDB" id="A0A165J2C8"/>
<accession>A0A165J2C8</accession>
<sequence>MLASTTVMTDGGVNVDCERTAWDLMGFVHQSPRAADWVLNIKRGEYRIDVSSSARGLCVLTVVELCAMLPAVRNFHCHMLAGTATDANALLDSRTDGRCLFPSIRSFTFWPASRPPHSVLLGLLAHMPKLRTLKVYQQHSPDQQSSLDKRRAIDFSHVHLHD</sequence>